<evidence type="ECO:0000256" key="5">
    <source>
        <dbReference type="ARBA" id="ARBA00022989"/>
    </source>
</evidence>
<organism evidence="8 9">
    <name type="scientific">Myceligenerans crystallogenes</name>
    <dbReference type="NCBI Taxonomy" id="316335"/>
    <lineage>
        <taxon>Bacteria</taxon>
        <taxon>Bacillati</taxon>
        <taxon>Actinomycetota</taxon>
        <taxon>Actinomycetes</taxon>
        <taxon>Micrococcales</taxon>
        <taxon>Promicromonosporaceae</taxon>
        <taxon>Myceligenerans</taxon>
    </lineage>
</organism>
<feature type="transmembrane region" description="Helical" evidence="7">
    <location>
        <begin position="109"/>
        <end position="130"/>
    </location>
</feature>
<feature type="transmembrane region" description="Helical" evidence="7">
    <location>
        <begin position="136"/>
        <end position="157"/>
    </location>
</feature>
<name>A0ABN2N437_9MICO</name>
<comment type="caution">
    <text evidence="8">The sequence shown here is derived from an EMBL/GenBank/DDBJ whole genome shotgun (WGS) entry which is preliminary data.</text>
</comment>
<comment type="subcellular location">
    <subcellularLocation>
        <location evidence="1 7">Cell membrane</location>
        <topology evidence="1 7">Multi-pass membrane protein</topology>
    </subcellularLocation>
</comment>
<dbReference type="Pfam" id="PF01914">
    <property type="entry name" value="MarC"/>
    <property type="match status" value="1"/>
</dbReference>
<accession>A0ABN2N437</accession>
<dbReference type="Proteomes" id="UP001501094">
    <property type="component" value="Unassembled WGS sequence"/>
</dbReference>
<dbReference type="RefSeq" id="WP_344099233.1">
    <property type="nucleotide sequence ID" value="NZ_BAAANL010000001.1"/>
</dbReference>
<keyword evidence="9" id="KW-1185">Reference proteome</keyword>
<evidence type="ECO:0000256" key="3">
    <source>
        <dbReference type="ARBA" id="ARBA00022475"/>
    </source>
</evidence>
<gene>
    <name evidence="8" type="ORF">GCM10009751_05320</name>
</gene>
<dbReference type="PANTHER" id="PTHR33508">
    <property type="entry name" value="UPF0056 MEMBRANE PROTEIN YHCE"/>
    <property type="match status" value="1"/>
</dbReference>
<dbReference type="InterPro" id="IPR002771">
    <property type="entry name" value="Multi_antbiot-R_MarC"/>
</dbReference>
<evidence type="ECO:0000256" key="2">
    <source>
        <dbReference type="ARBA" id="ARBA00009784"/>
    </source>
</evidence>
<feature type="transmembrane region" description="Helical" evidence="7">
    <location>
        <begin position="6"/>
        <end position="31"/>
    </location>
</feature>
<keyword evidence="5 7" id="KW-1133">Transmembrane helix</keyword>
<evidence type="ECO:0000256" key="1">
    <source>
        <dbReference type="ARBA" id="ARBA00004651"/>
    </source>
</evidence>
<feature type="transmembrane region" description="Helical" evidence="7">
    <location>
        <begin position="43"/>
        <end position="62"/>
    </location>
</feature>
<reference evidence="8 9" key="1">
    <citation type="journal article" date="2019" name="Int. J. Syst. Evol. Microbiol.">
        <title>The Global Catalogue of Microorganisms (GCM) 10K type strain sequencing project: providing services to taxonomists for standard genome sequencing and annotation.</title>
        <authorList>
            <consortium name="The Broad Institute Genomics Platform"/>
            <consortium name="The Broad Institute Genome Sequencing Center for Infectious Disease"/>
            <person name="Wu L."/>
            <person name="Ma J."/>
        </authorList>
    </citation>
    <scope>NUCLEOTIDE SEQUENCE [LARGE SCALE GENOMIC DNA]</scope>
    <source>
        <strain evidence="8 9">JCM 14326</strain>
    </source>
</reference>
<dbReference type="EMBL" id="BAAANL010000001">
    <property type="protein sequence ID" value="GAA1851719.1"/>
    <property type="molecule type" value="Genomic_DNA"/>
</dbReference>
<sequence length="208" mass="22328">MNEILTLFATVFVTLFVIMDPPGTVPVFLGLTSSMDHKRRNRAARQAILVSFLVIVIFAVFGKYLLTYMGISLPALRAAGGLLLLWVAMELLTGKADEPEASSNTNVAMVPLGTPLLAGPGTIVAIMVFVEEHADVRSWAVIGAAVVAVHVCVWLSMRFANIIQRVLRDDGVTLVTRIAGVLLAAIAVQMVATAIAQFIEHPDLLLGH</sequence>
<proteinExistence type="inferred from homology"/>
<evidence type="ECO:0000256" key="6">
    <source>
        <dbReference type="ARBA" id="ARBA00023136"/>
    </source>
</evidence>
<keyword evidence="6 7" id="KW-0472">Membrane</keyword>
<evidence type="ECO:0000313" key="8">
    <source>
        <dbReference type="EMBL" id="GAA1851719.1"/>
    </source>
</evidence>
<feature type="transmembrane region" description="Helical" evidence="7">
    <location>
        <begin position="178"/>
        <end position="199"/>
    </location>
</feature>
<comment type="similarity">
    <text evidence="2 7">Belongs to the UPF0056 (MarC) family.</text>
</comment>
<dbReference type="NCBIfam" id="TIGR00427">
    <property type="entry name" value="NAAT family transporter"/>
    <property type="match status" value="1"/>
</dbReference>
<dbReference type="PANTHER" id="PTHR33508:SF1">
    <property type="entry name" value="UPF0056 MEMBRANE PROTEIN YHCE"/>
    <property type="match status" value="1"/>
</dbReference>
<evidence type="ECO:0000256" key="4">
    <source>
        <dbReference type="ARBA" id="ARBA00022692"/>
    </source>
</evidence>
<feature type="transmembrane region" description="Helical" evidence="7">
    <location>
        <begin position="68"/>
        <end position="88"/>
    </location>
</feature>
<evidence type="ECO:0000313" key="9">
    <source>
        <dbReference type="Proteomes" id="UP001501094"/>
    </source>
</evidence>
<protein>
    <recommendedName>
        <fullName evidence="7">UPF0056 membrane protein</fullName>
    </recommendedName>
</protein>
<evidence type="ECO:0000256" key="7">
    <source>
        <dbReference type="RuleBase" id="RU362048"/>
    </source>
</evidence>
<keyword evidence="3" id="KW-1003">Cell membrane</keyword>
<keyword evidence="4 7" id="KW-0812">Transmembrane</keyword>